<keyword evidence="2" id="KW-1185">Reference proteome</keyword>
<protein>
    <submittedName>
        <fullName evidence="1">Uncharacterized protein</fullName>
    </submittedName>
</protein>
<dbReference type="AlphaFoldDB" id="A0A1W0E7H7"/>
<comment type="caution">
    <text evidence="1">The sequence shown here is derived from an EMBL/GenBank/DDBJ whole genome shotgun (WGS) entry which is preliminary data.</text>
</comment>
<organism evidence="1 2">
    <name type="scientific">Ecytonucleospora hepatopenaei</name>
    <dbReference type="NCBI Taxonomy" id="646526"/>
    <lineage>
        <taxon>Eukaryota</taxon>
        <taxon>Fungi</taxon>
        <taxon>Fungi incertae sedis</taxon>
        <taxon>Microsporidia</taxon>
        <taxon>Enterocytozoonidae</taxon>
        <taxon>Ecytonucleospora</taxon>
    </lineage>
</organism>
<dbReference type="EMBL" id="MNPJ01000013">
    <property type="protein sequence ID" value="OQS55188.1"/>
    <property type="molecule type" value="Genomic_DNA"/>
</dbReference>
<proteinExistence type="predicted"/>
<dbReference type="VEuPathDB" id="MicrosporidiaDB:EHP00_1447"/>
<evidence type="ECO:0000313" key="1">
    <source>
        <dbReference type="EMBL" id="OQS55188.1"/>
    </source>
</evidence>
<gene>
    <name evidence="1" type="ORF">EHP00_1447</name>
</gene>
<dbReference type="Proteomes" id="UP000192758">
    <property type="component" value="Unassembled WGS sequence"/>
</dbReference>
<accession>A0A1W0E7H7</accession>
<evidence type="ECO:0000313" key="2">
    <source>
        <dbReference type="Proteomes" id="UP000192758"/>
    </source>
</evidence>
<sequence length="196" mass="22887">MISLCACIKSFFYNKHVRIAVIGKDKCLLKHLLLDTSHKLQTPNKKHETQNLSNNHSICDCFKVPPFFNKSKTKYIGFNNDVLYEIAELHRKSIWERFYIKCDCFVAVVFENVENHSLLNLHKMKEEKNAKEYFESALKMILLESNKLKNNSFLKKKVFLLTDNTLLAAKIMHSNNIKGIVLLNINKKEDILNKLI</sequence>
<name>A0A1W0E7H7_9MICR</name>
<reference evidence="1 2" key="1">
    <citation type="journal article" date="2017" name="Environ. Microbiol.">
        <title>Decay of the glycolytic pathway and adaptation to intranuclear parasitism within Enterocytozoonidae microsporidia.</title>
        <authorList>
            <person name="Wiredu Boakye D."/>
            <person name="Jaroenlak P."/>
            <person name="Prachumwat A."/>
            <person name="Williams T.A."/>
            <person name="Bateman K.S."/>
            <person name="Itsathitphaisarn O."/>
            <person name="Sritunyalucksana K."/>
            <person name="Paszkiewicz K.H."/>
            <person name="Moore K.A."/>
            <person name="Stentiford G.D."/>
            <person name="Williams B.A."/>
        </authorList>
    </citation>
    <scope>NUCLEOTIDE SEQUENCE [LARGE SCALE GENOMIC DNA]</scope>
    <source>
        <strain evidence="1 2">TH1</strain>
    </source>
</reference>